<dbReference type="WBParaSite" id="PgR012_g134_t02">
    <property type="protein sequence ID" value="PgR012_g134_t02"/>
    <property type="gene ID" value="PgR012_g134"/>
</dbReference>
<dbReference type="InterPro" id="IPR000719">
    <property type="entry name" value="Prot_kinase_dom"/>
</dbReference>
<protein>
    <submittedName>
        <fullName evidence="4">Protein kinase domain-containing protein</fullName>
    </submittedName>
</protein>
<reference evidence="4" key="1">
    <citation type="submission" date="2022-11" db="UniProtKB">
        <authorList>
            <consortium name="WormBaseParasite"/>
        </authorList>
    </citation>
    <scope>IDENTIFICATION</scope>
</reference>
<evidence type="ECO:0000313" key="4">
    <source>
        <dbReference type="WBParaSite" id="PgR012_g134_t02"/>
    </source>
</evidence>
<dbReference type="SMART" id="SM00220">
    <property type="entry name" value="S_TKc"/>
    <property type="match status" value="1"/>
</dbReference>
<evidence type="ECO:0000259" key="2">
    <source>
        <dbReference type="PROSITE" id="PS50011"/>
    </source>
</evidence>
<dbReference type="PROSITE" id="PS00107">
    <property type="entry name" value="PROTEIN_KINASE_ATP"/>
    <property type="match status" value="1"/>
</dbReference>
<dbReference type="Proteomes" id="UP000887569">
    <property type="component" value="Unplaced"/>
</dbReference>
<dbReference type="GO" id="GO:0005524">
    <property type="term" value="F:ATP binding"/>
    <property type="evidence" value="ECO:0007669"/>
    <property type="project" value="UniProtKB-UniRule"/>
</dbReference>
<feature type="domain" description="Protein kinase" evidence="2">
    <location>
        <begin position="28"/>
        <end position="303"/>
    </location>
</feature>
<dbReference type="Gene3D" id="1.10.510.10">
    <property type="entry name" value="Transferase(Phosphotransferase) domain 1"/>
    <property type="match status" value="1"/>
</dbReference>
<dbReference type="InterPro" id="IPR050235">
    <property type="entry name" value="CK1_Ser-Thr_kinase"/>
</dbReference>
<dbReference type="GO" id="GO:0004672">
    <property type="term" value="F:protein kinase activity"/>
    <property type="evidence" value="ECO:0007669"/>
    <property type="project" value="InterPro"/>
</dbReference>
<dbReference type="PROSITE" id="PS50011">
    <property type="entry name" value="PROTEIN_KINASE_DOM"/>
    <property type="match status" value="1"/>
</dbReference>
<dbReference type="Pfam" id="PF00069">
    <property type="entry name" value="Pkinase"/>
    <property type="match status" value="1"/>
</dbReference>
<keyword evidence="3" id="KW-1185">Reference proteome</keyword>
<dbReference type="PANTHER" id="PTHR11909">
    <property type="entry name" value="CASEIN KINASE-RELATED"/>
    <property type="match status" value="1"/>
</dbReference>
<feature type="binding site" evidence="1">
    <location>
        <position position="55"/>
    </location>
    <ligand>
        <name>ATP</name>
        <dbReference type="ChEBI" id="CHEBI:30616"/>
    </ligand>
</feature>
<sequence>MVFERLSKPNRDLLPGVGGEVCSEIFTYKLICVVGEGGFGTVFQCKRGRRMFAIKVEKYRKSMLNMEASVMIAAERHSCKHICPLIDYGSKKPDYVFVVMPLLGKDLHKLQHEQITRRFSLSTSIFVAMQTLAAIEELHTCGFISRDIKPSNFAIGRYEDRQHRTIFLLDFGLAKRYLDIEGKHHPSRGEVGWRGTTRYGSLKAHQKLDLGRRDDLESWFYFLVEITSGALPWRCVNERSIVQASKLMARQEGRAQFLHDCPRQYDDLLTIIDSLVFQDKPQYELIQAILNNIREENGIDAFSRFDWEEEDSSSCFNGAESTSVDIFSLIGEPDMFIRRTENSA</sequence>
<dbReference type="AlphaFoldDB" id="A0A915ANT4"/>
<dbReference type="SUPFAM" id="SSF56112">
    <property type="entry name" value="Protein kinase-like (PK-like)"/>
    <property type="match status" value="1"/>
</dbReference>
<keyword evidence="1" id="KW-0067">ATP-binding</keyword>
<evidence type="ECO:0000313" key="3">
    <source>
        <dbReference type="Proteomes" id="UP000887569"/>
    </source>
</evidence>
<accession>A0A915ANT4</accession>
<proteinExistence type="predicted"/>
<organism evidence="3 4">
    <name type="scientific">Parascaris univalens</name>
    <name type="common">Nematode worm</name>
    <dbReference type="NCBI Taxonomy" id="6257"/>
    <lineage>
        <taxon>Eukaryota</taxon>
        <taxon>Metazoa</taxon>
        <taxon>Ecdysozoa</taxon>
        <taxon>Nematoda</taxon>
        <taxon>Chromadorea</taxon>
        <taxon>Rhabditida</taxon>
        <taxon>Spirurina</taxon>
        <taxon>Ascaridomorpha</taxon>
        <taxon>Ascaridoidea</taxon>
        <taxon>Ascarididae</taxon>
        <taxon>Parascaris</taxon>
    </lineage>
</organism>
<dbReference type="InterPro" id="IPR017441">
    <property type="entry name" value="Protein_kinase_ATP_BS"/>
</dbReference>
<name>A0A915ANT4_PARUN</name>
<keyword evidence="1" id="KW-0547">Nucleotide-binding</keyword>
<evidence type="ECO:0000256" key="1">
    <source>
        <dbReference type="PROSITE-ProRule" id="PRU10141"/>
    </source>
</evidence>
<dbReference type="InterPro" id="IPR011009">
    <property type="entry name" value="Kinase-like_dom_sf"/>
</dbReference>